<dbReference type="Proteomes" id="UP000295023">
    <property type="component" value="Unassembled WGS sequence"/>
</dbReference>
<evidence type="ECO:0000313" key="2">
    <source>
        <dbReference type="Proteomes" id="UP000295023"/>
    </source>
</evidence>
<dbReference type="OrthoDB" id="7282689at2"/>
<protein>
    <submittedName>
        <fullName evidence="1">Uncharacterized protein</fullName>
    </submittedName>
</protein>
<accession>A0A4R4DJU0</accession>
<organism evidence="1 2">
    <name type="scientific">Roseicella aquatilis</name>
    <dbReference type="NCBI Taxonomy" id="2527868"/>
    <lineage>
        <taxon>Bacteria</taxon>
        <taxon>Pseudomonadati</taxon>
        <taxon>Pseudomonadota</taxon>
        <taxon>Alphaproteobacteria</taxon>
        <taxon>Acetobacterales</taxon>
        <taxon>Roseomonadaceae</taxon>
        <taxon>Roseicella</taxon>
    </lineage>
</organism>
<name>A0A4R4DJU0_9PROT</name>
<comment type="caution">
    <text evidence="1">The sequence shown here is derived from an EMBL/GenBank/DDBJ whole genome shotgun (WGS) entry which is preliminary data.</text>
</comment>
<sequence>MSDAPRDLILEMLRAIRADIAEVRTDLAEAKEPLGLLAASDASLSRRVDRLGGDVELTRRRLNLVEVSDA</sequence>
<keyword evidence="2" id="KW-1185">Reference proteome</keyword>
<dbReference type="AlphaFoldDB" id="A0A4R4DJU0"/>
<proteinExistence type="predicted"/>
<reference evidence="1 2" key="1">
    <citation type="submission" date="2019-03" db="EMBL/GenBank/DDBJ databases">
        <title>Paracraurococcus aquatilis NE82 genome sequence.</title>
        <authorList>
            <person name="Zhao Y."/>
            <person name="Du Z."/>
        </authorList>
    </citation>
    <scope>NUCLEOTIDE SEQUENCE [LARGE SCALE GENOMIC DNA]</scope>
    <source>
        <strain evidence="1 2">NE82</strain>
    </source>
</reference>
<dbReference type="EMBL" id="SKBM01000012">
    <property type="protein sequence ID" value="TCZ60929.1"/>
    <property type="molecule type" value="Genomic_DNA"/>
</dbReference>
<gene>
    <name evidence="1" type="ORF">EXY23_14260</name>
</gene>
<evidence type="ECO:0000313" key="1">
    <source>
        <dbReference type="EMBL" id="TCZ60929.1"/>
    </source>
</evidence>